<accession>A0A1I6JR61</accession>
<dbReference type="EMBL" id="FOZG01000001">
    <property type="protein sequence ID" value="SFR81455.1"/>
    <property type="molecule type" value="Genomic_DNA"/>
</dbReference>
<keyword evidence="1" id="KW-0812">Transmembrane</keyword>
<evidence type="ECO:0000313" key="2">
    <source>
        <dbReference type="EMBL" id="SFR81455.1"/>
    </source>
</evidence>
<keyword evidence="3" id="KW-1185">Reference proteome</keyword>
<dbReference type="RefSeq" id="WP_093310756.1">
    <property type="nucleotide sequence ID" value="NZ_FOZG01000001.1"/>
</dbReference>
<name>A0A1I6JR61_9SPHN</name>
<dbReference type="STRING" id="1166337.SAMN05192580_0707"/>
<protein>
    <submittedName>
        <fullName evidence="2">Uncharacterized protein</fullName>
    </submittedName>
</protein>
<feature type="transmembrane region" description="Helical" evidence="1">
    <location>
        <begin position="12"/>
        <end position="35"/>
    </location>
</feature>
<dbReference type="Proteomes" id="UP000198824">
    <property type="component" value="Unassembled WGS sequence"/>
</dbReference>
<reference evidence="2 3" key="1">
    <citation type="submission" date="2016-10" db="EMBL/GenBank/DDBJ databases">
        <authorList>
            <person name="de Groot N.N."/>
        </authorList>
    </citation>
    <scope>NUCLEOTIDE SEQUENCE [LARGE SCALE GENOMIC DNA]</scope>
    <source>
        <strain evidence="2 3">S5-249</strain>
    </source>
</reference>
<organism evidence="2 3">
    <name type="scientific">Sphingomonas jatrophae</name>
    <dbReference type="NCBI Taxonomy" id="1166337"/>
    <lineage>
        <taxon>Bacteria</taxon>
        <taxon>Pseudomonadati</taxon>
        <taxon>Pseudomonadota</taxon>
        <taxon>Alphaproteobacteria</taxon>
        <taxon>Sphingomonadales</taxon>
        <taxon>Sphingomonadaceae</taxon>
        <taxon>Sphingomonas</taxon>
    </lineage>
</organism>
<evidence type="ECO:0000313" key="3">
    <source>
        <dbReference type="Proteomes" id="UP000198824"/>
    </source>
</evidence>
<keyword evidence="1" id="KW-1133">Transmembrane helix</keyword>
<dbReference type="OrthoDB" id="7583502at2"/>
<feature type="transmembrane region" description="Helical" evidence="1">
    <location>
        <begin position="47"/>
        <end position="68"/>
    </location>
</feature>
<keyword evidence="1" id="KW-0472">Membrane</keyword>
<dbReference type="AlphaFoldDB" id="A0A1I6JR61"/>
<sequence>MTLEQQAALARVRFTIISAIKASGVFIMLIGLWIWYGDVLDKGGNALVGGLLFALGFFESLVLPRILIRRWRTPPQP</sequence>
<gene>
    <name evidence="2" type="ORF">SAMN05192580_0707</name>
</gene>
<evidence type="ECO:0000256" key="1">
    <source>
        <dbReference type="SAM" id="Phobius"/>
    </source>
</evidence>
<proteinExistence type="predicted"/>